<feature type="region of interest" description="Disordered" evidence="1">
    <location>
        <begin position="37"/>
        <end position="71"/>
    </location>
</feature>
<dbReference type="Proteomes" id="UP000011081">
    <property type="component" value="Unassembled WGS sequence"/>
</dbReference>
<dbReference type="AlphaFoldDB" id="L2GQH7"/>
<name>L2GQH7_VAVCU</name>
<evidence type="ECO:0000313" key="3">
    <source>
        <dbReference type="EMBL" id="ELA45891.1"/>
    </source>
</evidence>
<feature type="chain" id="PRO_5003960068" evidence="2">
    <location>
        <begin position="17"/>
        <end position="215"/>
    </location>
</feature>
<sequence length="215" mass="24058">MFLYFTIFYGVLLVASSHLCVEEHSQDESLRHCAAVHGERNTKDSSRNRPSNDLHETYSEGFDPHEVPVSDKESEKCESELSDGIKKIYIAQKSMQEGGDKLSDNITTVANTLDNLETKVSAEESKQPVDANRASCACEDTHSQNEKELECTTQAFNTDSLRRSHLTDYGSGSSAMAVHTSSSPNPNPEPDMWNEITERIEALYDELKGPFHLRI</sequence>
<evidence type="ECO:0000313" key="4">
    <source>
        <dbReference type="Proteomes" id="UP000011081"/>
    </source>
</evidence>
<gene>
    <name evidence="3" type="ORF">VCUG_02621</name>
</gene>
<proteinExistence type="predicted"/>
<feature type="signal peptide" evidence="2">
    <location>
        <begin position="1"/>
        <end position="16"/>
    </location>
</feature>
<dbReference type="InParanoid" id="L2GQH7"/>
<accession>L2GQH7</accession>
<dbReference type="RefSeq" id="XP_008075629.1">
    <property type="nucleotide sequence ID" value="XM_008077438.1"/>
</dbReference>
<evidence type="ECO:0000256" key="2">
    <source>
        <dbReference type="SAM" id="SignalP"/>
    </source>
</evidence>
<protein>
    <submittedName>
        <fullName evidence="3">Uncharacterized protein</fullName>
    </submittedName>
</protein>
<dbReference type="VEuPathDB" id="MicrosporidiaDB:VCUG_02621"/>
<dbReference type="HOGENOM" id="CLU_1284145_0_0_1"/>
<keyword evidence="4" id="KW-1185">Reference proteome</keyword>
<reference evidence="4" key="1">
    <citation type="submission" date="2011-03" db="EMBL/GenBank/DDBJ databases">
        <title>The genome sequence of Vavraia culicis strain floridensis.</title>
        <authorList>
            <consortium name="The Broad Institute Genome Sequencing Platform"/>
            <person name="Cuomo C."/>
            <person name="Becnel J."/>
            <person name="Sanscrainte N."/>
            <person name="Young S.K."/>
            <person name="Zeng Q."/>
            <person name="Gargeya S."/>
            <person name="Fitzgerald M."/>
            <person name="Haas B."/>
            <person name="Abouelleil A."/>
            <person name="Alvarado L."/>
            <person name="Arachchi H.M."/>
            <person name="Berlin A."/>
            <person name="Chapman S.B."/>
            <person name="Gearin G."/>
            <person name="Goldberg J."/>
            <person name="Griggs A."/>
            <person name="Gujja S."/>
            <person name="Hansen M."/>
            <person name="Heiman D."/>
            <person name="Howarth C."/>
            <person name="Larimer J."/>
            <person name="Lui A."/>
            <person name="MacDonald P.J.P."/>
            <person name="McCowen C."/>
            <person name="Montmayeur A."/>
            <person name="Murphy C."/>
            <person name="Neiman D."/>
            <person name="Pearson M."/>
            <person name="Priest M."/>
            <person name="Roberts A."/>
            <person name="Saif S."/>
            <person name="Shea T."/>
            <person name="Sisk P."/>
            <person name="Stolte C."/>
            <person name="Sykes S."/>
            <person name="Wortman J."/>
            <person name="Nusbaum C."/>
            <person name="Birren B."/>
        </authorList>
    </citation>
    <scope>NUCLEOTIDE SEQUENCE [LARGE SCALE GENOMIC DNA]</scope>
    <source>
        <strain evidence="4">floridensis</strain>
    </source>
</reference>
<dbReference type="OrthoDB" id="10288092at2759"/>
<evidence type="ECO:0000256" key="1">
    <source>
        <dbReference type="SAM" id="MobiDB-lite"/>
    </source>
</evidence>
<organism evidence="3 4">
    <name type="scientific">Vavraia culicis (isolate floridensis)</name>
    <name type="common">Microsporidian parasite</name>
    <dbReference type="NCBI Taxonomy" id="948595"/>
    <lineage>
        <taxon>Eukaryota</taxon>
        <taxon>Fungi</taxon>
        <taxon>Fungi incertae sedis</taxon>
        <taxon>Microsporidia</taxon>
        <taxon>Pleistophoridae</taxon>
        <taxon>Vavraia</taxon>
    </lineage>
</organism>
<dbReference type="EMBL" id="GL877490">
    <property type="protein sequence ID" value="ELA45891.1"/>
    <property type="molecule type" value="Genomic_DNA"/>
</dbReference>
<keyword evidence="2" id="KW-0732">Signal</keyword>
<feature type="compositionally biased region" description="Polar residues" evidence="1">
    <location>
        <begin position="170"/>
        <end position="184"/>
    </location>
</feature>
<feature type="region of interest" description="Disordered" evidence="1">
    <location>
        <begin position="170"/>
        <end position="189"/>
    </location>
</feature>
<dbReference type="GeneID" id="19880481"/>